<feature type="region of interest" description="Disordered" evidence="2">
    <location>
        <begin position="1"/>
        <end position="98"/>
    </location>
</feature>
<feature type="compositionally biased region" description="Polar residues" evidence="2">
    <location>
        <begin position="31"/>
        <end position="41"/>
    </location>
</feature>
<feature type="compositionally biased region" description="Basic residues" evidence="2">
    <location>
        <begin position="9"/>
        <end position="26"/>
    </location>
</feature>
<keyword evidence="1" id="KW-0238">DNA-binding</keyword>
<dbReference type="Gene3D" id="1.10.150.130">
    <property type="match status" value="1"/>
</dbReference>
<evidence type="ECO:0000256" key="1">
    <source>
        <dbReference type="ARBA" id="ARBA00023125"/>
    </source>
</evidence>
<comment type="caution">
    <text evidence="3">The sequence shown here is derived from an EMBL/GenBank/DDBJ whole genome shotgun (WGS) entry which is preliminary data.</text>
</comment>
<name>A0ABQ9EFC4_TEGGR</name>
<reference evidence="3 4" key="1">
    <citation type="submission" date="2022-12" db="EMBL/GenBank/DDBJ databases">
        <title>Chromosome-level genome of Tegillarca granosa.</title>
        <authorList>
            <person name="Kim J."/>
        </authorList>
    </citation>
    <scope>NUCLEOTIDE SEQUENCE [LARGE SCALE GENOMIC DNA]</scope>
    <source>
        <strain evidence="3">Teg-2019</strain>
        <tissue evidence="3">Adductor muscle</tissue>
    </source>
</reference>
<dbReference type="EMBL" id="JARBDR010000918">
    <property type="protein sequence ID" value="KAJ8302262.1"/>
    <property type="molecule type" value="Genomic_DNA"/>
</dbReference>
<keyword evidence="4" id="KW-1185">Reference proteome</keyword>
<evidence type="ECO:0000313" key="3">
    <source>
        <dbReference type="EMBL" id="KAJ8302262.1"/>
    </source>
</evidence>
<proteinExistence type="predicted"/>
<accession>A0ABQ9EFC4</accession>
<dbReference type="Proteomes" id="UP001217089">
    <property type="component" value="Unassembled WGS sequence"/>
</dbReference>
<organism evidence="3 4">
    <name type="scientific">Tegillarca granosa</name>
    <name type="common">Malaysian cockle</name>
    <name type="synonym">Anadara granosa</name>
    <dbReference type="NCBI Taxonomy" id="220873"/>
    <lineage>
        <taxon>Eukaryota</taxon>
        <taxon>Metazoa</taxon>
        <taxon>Spiralia</taxon>
        <taxon>Lophotrochozoa</taxon>
        <taxon>Mollusca</taxon>
        <taxon>Bivalvia</taxon>
        <taxon>Autobranchia</taxon>
        <taxon>Pteriomorphia</taxon>
        <taxon>Arcoida</taxon>
        <taxon>Arcoidea</taxon>
        <taxon>Arcidae</taxon>
        <taxon>Tegillarca</taxon>
    </lineage>
</organism>
<gene>
    <name evidence="3" type="ORF">KUTeg_021249</name>
</gene>
<dbReference type="SUPFAM" id="SSF47823">
    <property type="entry name" value="lambda integrase-like, N-terminal domain"/>
    <property type="match status" value="1"/>
</dbReference>
<sequence>MSKEMGFSNKKRRKMDHKNQRSRQPFRHPSPTFTNYTTGDTSQREAHTVAALMLEEVPSGSNKTEGPNIVPRGDDAPTNRMWDPEINGMEGFRQREESNDISRETSELLTAGWRSGTQTAYNTCWRHWHSWFCEREVGPFQAPVEYVANFIFYLFNKGYEY</sequence>
<protein>
    <submittedName>
        <fullName evidence="3">Uncharacterized protein</fullName>
    </submittedName>
</protein>
<dbReference type="InterPro" id="IPR010998">
    <property type="entry name" value="Integrase_recombinase_N"/>
</dbReference>
<evidence type="ECO:0000313" key="4">
    <source>
        <dbReference type="Proteomes" id="UP001217089"/>
    </source>
</evidence>
<evidence type="ECO:0000256" key="2">
    <source>
        <dbReference type="SAM" id="MobiDB-lite"/>
    </source>
</evidence>